<dbReference type="OrthoDB" id="283584at2"/>
<protein>
    <recommendedName>
        <fullName evidence="2">VanZ-like domain-containing protein</fullName>
    </recommendedName>
</protein>
<feature type="transmembrane region" description="Helical" evidence="1">
    <location>
        <begin position="257"/>
        <end position="276"/>
    </location>
</feature>
<dbReference type="AlphaFoldDB" id="A0A126Q2E6"/>
<feature type="transmembrane region" description="Helical" evidence="1">
    <location>
        <begin position="317"/>
        <end position="337"/>
    </location>
</feature>
<dbReference type="PANTHER" id="PTHR28008:SF1">
    <property type="entry name" value="DOMAIN PROTEIN, PUTATIVE (AFU_ORTHOLOGUE AFUA_3G10980)-RELATED"/>
    <property type="match status" value="1"/>
</dbReference>
<evidence type="ECO:0000313" key="3">
    <source>
        <dbReference type="EMBL" id="AMJ99190.1"/>
    </source>
</evidence>
<sequence length="806" mass="91993">MDKEFAHLGRDDDTFENELSVSTDVKWRIILVFLSFLAFVVYGSLVPLQFNDLSFSNALQLFLLLDKGDIALTSTNRADWFTNFLLMMPPLYTAMLLKSEKPLGIKSLAYAIAIICFLVAVSLGIEFSQLFIKQRISSYRDVYTQAFGMTLALTLFYATRKKAHVLLVKLSSKSQLDKWEVYGVSLLGILLVYNMMPFDLTLSFTELFKKWASGKVSLIPFYNKAIGPLNLLLNSIVDIAIWTAISFCFVKSHKYSASKLLSILLSAALFMEIAQLPVLSRYSDTTDLVTALLGILLALKLFSQHERNQNVFTTNRVLIISIIILLYYVILLFFYTYPFDLITKKELAFKWDNFFTFPFLAYWQDSPFNAITQLLRKILLFIPFGVLIQSLVCEIENKQITSPHSLIALQARMLKLLTISTAILMIFSLELMQLPIVGKVASGSDLALNIVGLIIGKMVFRFHSSSPDDEPIAQPNTKQITSKTDWWIGYIICIVLCFALCITALSLEATPYNVKELFDQYPSVISALLVSTFITSLIFYPVYFTKKCFARTKLEFKYLIKHIVILALLATMGSVLIFPNEALHDVVGYPKWSLLPQWLETSYRLLWLIAPFIFLYLFESSKRLLQGIVDWEFNLNPKLGCLFFFLVLPFSFTVVVIQAGTDNLTELLENNGYSVGVVCIVLYVYLLLSLSSNYDRLRLSPLSPYPAVYLALLIVSAPLSYWFMQCALVDYILKYETLFTPLQFLLSPNRENLYSVEKTKYIFYGVHYSIAALLAGCFAIHTHYFKIEKALQYEGMCEELPANRRF</sequence>
<keyword evidence="1" id="KW-1133">Transmembrane helix</keyword>
<feature type="transmembrane region" description="Helical" evidence="1">
    <location>
        <begin position="639"/>
        <end position="660"/>
    </location>
</feature>
<feature type="transmembrane region" description="Helical" evidence="1">
    <location>
        <begin position="109"/>
        <end position="130"/>
    </location>
</feature>
<feature type="transmembrane region" description="Helical" evidence="1">
    <location>
        <begin position="288"/>
        <end position="305"/>
    </location>
</feature>
<feature type="transmembrane region" description="Helical" evidence="1">
    <location>
        <begin position="29"/>
        <end position="50"/>
    </location>
</feature>
<feature type="domain" description="VanZ-like" evidence="2">
    <location>
        <begin position="323"/>
        <end position="462"/>
    </location>
</feature>
<dbReference type="RefSeq" id="WP_061095553.1">
    <property type="nucleotide sequence ID" value="NZ_CP014323.1"/>
</dbReference>
<keyword evidence="1" id="KW-0472">Membrane</keyword>
<dbReference type="EMBL" id="CP014323">
    <property type="protein sequence ID" value="AMJ99190.1"/>
    <property type="molecule type" value="Genomic_DNA"/>
</dbReference>
<feature type="transmembrane region" description="Helical" evidence="1">
    <location>
        <begin position="142"/>
        <end position="158"/>
    </location>
</feature>
<evidence type="ECO:0000256" key="1">
    <source>
        <dbReference type="SAM" id="Phobius"/>
    </source>
</evidence>
<feature type="transmembrane region" description="Helical" evidence="1">
    <location>
        <begin position="484"/>
        <end position="505"/>
    </location>
</feature>
<feature type="transmembrane region" description="Helical" evidence="1">
    <location>
        <begin position="231"/>
        <end position="250"/>
    </location>
</feature>
<organism evidence="3 4">
    <name type="scientific">Alteromonas macleodii</name>
    <name type="common">Pseudoalteromonas macleodii</name>
    <dbReference type="NCBI Taxonomy" id="28108"/>
    <lineage>
        <taxon>Bacteria</taxon>
        <taxon>Pseudomonadati</taxon>
        <taxon>Pseudomonadota</taxon>
        <taxon>Gammaproteobacteria</taxon>
        <taxon>Alteromonadales</taxon>
        <taxon>Alteromonadaceae</taxon>
        <taxon>Alteromonas/Salinimonas group</taxon>
        <taxon>Alteromonas</taxon>
    </lineage>
</organism>
<feature type="transmembrane region" description="Helical" evidence="1">
    <location>
        <begin position="446"/>
        <end position="463"/>
    </location>
</feature>
<dbReference type="Proteomes" id="UP000063991">
    <property type="component" value="Chromosome"/>
</dbReference>
<reference evidence="3 4" key="1">
    <citation type="submission" date="2015-12" db="EMBL/GenBank/DDBJ databases">
        <authorList>
            <person name="Shamseldin A."/>
            <person name="Moawad H."/>
            <person name="Abd El-Rahim W.M."/>
            <person name="Sadowsky M.J."/>
        </authorList>
    </citation>
    <scope>NUCLEOTIDE SEQUENCE [LARGE SCALE GENOMIC DNA]</scope>
    <source>
        <strain evidence="3 4">D7</strain>
    </source>
</reference>
<feature type="transmembrane region" description="Helical" evidence="1">
    <location>
        <begin position="702"/>
        <end position="724"/>
    </location>
</feature>
<feature type="transmembrane region" description="Helical" evidence="1">
    <location>
        <begin position="414"/>
        <end position="434"/>
    </location>
</feature>
<feature type="transmembrane region" description="Helical" evidence="1">
    <location>
        <begin position="672"/>
        <end position="690"/>
    </location>
</feature>
<feature type="transmembrane region" description="Helical" evidence="1">
    <location>
        <begin position="556"/>
        <end position="578"/>
    </location>
</feature>
<accession>A0A126Q2E6</accession>
<feature type="domain" description="VanZ-like" evidence="2">
    <location>
        <begin position="59"/>
        <end position="157"/>
    </location>
</feature>
<proteinExistence type="predicted"/>
<feature type="transmembrane region" description="Helical" evidence="1">
    <location>
        <begin position="598"/>
        <end position="618"/>
    </location>
</feature>
<dbReference type="Pfam" id="PF04892">
    <property type="entry name" value="VanZ"/>
    <property type="match status" value="2"/>
</dbReference>
<dbReference type="InterPro" id="IPR006976">
    <property type="entry name" value="VanZ-like"/>
</dbReference>
<feature type="transmembrane region" description="Helical" evidence="1">
    <location>
        <begin position="179"/>
        <end position="196"/>
    </location>
</feature>
<gene>
    <name evidence="3" type="ORF">AVL55_14110</name>
</gene>
<dbReference type="PANTHER" id="PTHR28008">
    <property type="entry name" value="DOMAIN PROTEIN, PUTATIVE (AFU_ORTHOLOGUE AFUA_3G10980)-RELATED"/>
    <property type="match status" value="1"/>
</dbReference>
<feature type="transmembrane region" description="Helical" evidence="1">
    <location>
        <begin position="525"/>
        <end position="544"/>
    </location>
</feature>
<name>A0A126Q2E6_ALTMA</name>
<keyword evidence="1" id="KW-0812">Transmembrane</keyword>
<evidence type="ECO:0000313" key="4">
    <source>
        <dbReference type="Proteomes" id="UP000063991"/>
    </source>
</evidence>
<feature type="transmembrane region" description="Helical" evidence="1">
    <location>
        <begin position="761"/>
        <end position="780"/>
    </location>
</feature>
<feature type="transmembrane region" description="Helical" evidence="1">
    <location>
        <begin position="374"/>
        <end position="393"/>
    </location>
</feature>
<feature type="transmembrane region" description="Helical" evidence="1">
    <location>
        <begin position="80"/>
        <end position="97"/>
    </location>
</feature>
<evidence type="ECO:0000259" key="2">
    <source>
        <dbReference type="Pfam" id="PF04892"/>
    </source>
</evidence>